<feature type="coiled-coil region" evidence="1">
    <location>
        <begin position="76"/>
        <end position="103"/>
    </location>
</feature>
<protein>
    <submittedName>
        <fullName evidence="2">Uncharacterized protein</fullName>
    </submittedName>
</protein>
<gene>
    <name evidence="2" type="ORF">QNI19_25900</name>
</gene>
<evidence type="ECO:0000313" key="3">
    <source>
        <dbReference type="Proteomes" id="UP001228581"/>
    </source>
</evidence>
<name>A0ABT7CRM4_9BACT</name>
<keyword evidence="3" id="KW-1185">Reference proteome</keyword>
<evidence type="ECO:0000256" key="1">
    <source>
        <dbReference type="SAM" id="Coils"/>
    </source>
</evidence>
<dbReference type="Proteomes" id="UP001228581">
    <property type="component" value="Unassembled WGS sequence"/>
</dbReference>
<dbReference type="RefSeq" id="WP_314001179.1">
    <property type="nucleotide sequence ID" value="NZ_JASJOT010000022.1"/>
</dbReference>
<proteinExistence type="predicted"/>
<dbReference type="EMBL" id="JASJOT010000022">
    <property type="protein sequence ID" value="MDJ1496397.1"/>
    <property type="molecule type" value="Genomic_DNA"/>
</dbReference>
<reference evidence="2 3" key="1">
    <citation type="submission" date="2023-05" db="EMBL/GenBank/DDBJ databases">
        <authorList>
            <person name="Zhang X."/>
        </authorList>
    </citation>
    <scope>NUCLEOTIDE SEQUENCE [LARGE SCALE GENOMIC DNA]</scope>
    <source>
        <strain evidence="2 3">DM2B3-1</strain>
    </source>
</reference>
<keyword evidence="1" id="KW-0175">Coiled coil</keyword>
<comment type="caution">
    <text evidence="2">The sequence shown here is derived from an EMBL/GenBank/DDBJ whole genome shotgun (WGS) entry which is preliminary data.</text>
</comment>
<evidence type="ECO:0000313" key="2">
    <source>
        <dbReference type="EMBL" id="MDJ1496397.1"/>
    </source>
</evidence>
<accession>A0ABT7CRM4</accession>
<sequence length="263" mass="30903">MPKYHTNTTAIRKYKSEYHRLMVHEARLNEQLHHLLKRIKAIQEDEKQSLADQILLTKLLTHATQQKAELEAQPASKERDKQLKKAEKEYKEVNAKYKRNEYHLAVLEKKKDKDNAAKYVLKELKRDAVRIRIKTAYDIWKRLEQEEQYEFMDFEMFQALYFVKQIKQAAVQKETMVKEALKNIMTSLSKPAEIATRFIPVVYATRNVDSVIPSRHNTDFSKTLCSIKAEADILNHCFERAFSPNSKATSVILVQRESCSDLR</sequence>
<organism evidence="2 3">
    <name type="scientific">Xanthocytophaga flava</name>
    <dbReference type="NCBI Taxonomy" id="3048013"/>
    <lineage>
        <taxon>Bacteria</taxon>
        <taxon>Pseudomonadati</taxon>
        <taxon>Bacteroidota</taxon>
        <taxon>Cytophagia</taxon>
        <taxon>Cytophagales</taxon>
        <taxon>Rhodocytophagaceae</taxon>
        <taxon>Xanthocytophaga</taxon>
    </lineage>
</organism>